<protein>
    <recommendedName>
        <fullName evidence="1">Methyltransferase type 12 domain-containing protein</fullName>
    </recommendedName>
</protein>
<feature type="domain" description="Methyltransferase type 12" evidence="1">
    <location>
        <begin position="38"/>
        <end position="137"/>
    </location>
</feature>
<evidence type="ECO:0000313" key="3">
    <source>
        <dbReference type="Proteomes" id="UP001153737"/>
    </source>
</evidence>
<dbReference type="EMBL" id="OU896707">
    <property type="protein sequence ID" value="CAH1116228.1"/>
    <property type="molecule type" value="Genomic_DNA"/>
</dbReference>
<dbReference type="Pfam" id="PF08242">
    <property type="entry name" value="Methyltransf_12"/>
    <property type="match status" value="1"/>
</dbReference>
<dbReference type="Proteomes" id="UP001153737">
    <property type="component" value="Chromosome 1"/>
</dbReference>
<dbReference type="InterPro" id="IPR013217">
    <property type="entry name" value="Methyltransf_12"/>
</dbReference>
<proteinExistence type="predicted"/>
<sequence length="275" mass="32264">MNNPELYTKNNHFSRISAKFILDKYGKWMTWKDNERIMEFGVGCGNTTKEIVLPRIPSNFAEYVAVDINKKFVNMAKSTLAHDTRFQFMNFDIESNEVPLKFMERFDHILSFLVIHWTRKPRKAFENLLKMLRSDGEIFLMFVDKSPIDGALEELGKNPRWAKYGHENFISPYYHNIDPLIPYRKDMIAAGIDNPKIGIEKMLFCYKNVNHCTDHLCSVNPILHLIPEEEQEDYKRDYMKHALRTGGFFQKSVKPGYISIGVNYNLMIVYAKKLT</sequence>
<dbReference type="Gene3D" id="3.40.50.150">
    <property type="entry name" value="Vaccinia Virus protein VP39"/>
    <property type="match status" value="1"/>
</dbReference>
<dbReference type="CDD" id="cd02440">
    <property type="entry name" value="AdoMet_MTases"/>
    <property type="match status" value="1"/>
</dbReference>
<dbReference type="InterPro" id="IPR029063">
    <property type="entry name" value="SAM-dependent_MTases_sf"/>
</dbReference>
<reference evidence="2" key="2">
    <citation type="submission" date="2022-10" db="EMBL/GenBank/DDBJ databases">
        <authorList>
            <consortium name="ENA_rothamsted_submissions"/>
            <consortium name="culmorum"/>
            <person name="King R."/>
        </authorList>
    </citation>
    <scope>NUCLEOTIDE SEQUENCE</scope>
</reference>
<accession>A0A9P0DCN3</accession>
<dbReference type="AlphaFoldDB" id="A0A9P0DCN3"/>
<evidence type="ECO:0000313" key="2">
    <source>
        <dbReference type="EMBL" id="CAH1116228.1"/>
    </source>
</evidence>
<gene>
    <name evidence="2" type="ORF">PHAECO_LOCUS714</name>
</gene>
<dbReference type="OrthoDB" id="66144at2759"/>
<evidence type="ECO:0000259" key="1">
    <source>
        <dbReference type="Pfam" id="PF08242"/>
    </source>
</evidence>
<reference evidence="2" key="1">
    <citation type="submission" date="2022-01" db="EMBL/GenBank/DDBJ databases">
        <authorList>
            <person name="King R."/>
        </authorList>
    </citation>
    <scope>NUCLEOTIDE SEQUENCE</scope>
</reference>
<keyword evidence="3" id="KW-1185">Reference proteome</keyword>
<dbReference type="PANTHER" id="PTHR43861">
    <property type="entry name" value="TRANS-ACONITATE 2-METHYLTRANSFERASE-RELATED"/>
    <property type="match status" value="1"/>
</dbReference>
<name>A0A9P0DCN3_PHACE</name>
<organism evidence="2 3">
    <name type="scientific">Phaedon cochleariae</name>
    <name type="common">Mustard beetle</name>
    <dbReference type="NCBI Taxonomy" id="80249"/>
    <lineage>
        <taxon>Eukaryota</taxon>
        <taxon>Metazoa</taxon>
        <taxon>Ecdysozoa</taxon>
        <taxon>Arthropoda</taxon>
        <taxon>Hexapoda</taxon>
        <taxon>Insecta</taxon>
        <taxon>Pterygota</taxon>
        <taxon>Neoptera</taxon>
        <taxon>Endopterygota</taxon>
        <taxon>Coleoptera</taxon>
        <taxon>Polyphaga</taxon>
        <taxon>Cucujiformia</taxon>
        <taxon>Chrysomeloidea</taxon>
        <taxon>Chrysomelidae</taxon>
        <taxon>Chrysomelinae</taxon>
        <taxon>Chrysomelini</taxon>
        <taxon>Phaedon</taxon>
    </lineage>
</organism>
<dbReference type="PANTHER" id="PTHR43861:SF1">
    <property type="entry name" value="TRANS-ACONITATE 2-METHYLTRANSFERASE"/>
    <property type="match status" value="1"/>
</dbReference>
<dbReference type="SUPFAM" id="SSF53335">
    <property type="entry name" value="S-adenosyl-L-methionine-dependent methyltransferases"/>
    <property type="match status" value="1"/>
</dbReference>